<reference evidence="10" key="1">
    <citation type="submission" date="2018-11" db="EMBL/GenBank/DDBJ databases">
        <title>Complete genome sequence of Paenibacillus sp. ML311-T8.</title>
        <authorList>
            <person name="Nam Y.-D."/>
            <person name="Kang J."/>
            <person name="Chung W.-H."/>
            <person name="Park Y.S."/>
        </authorList>
    </citation>
    <scope>NUCLEOTIDE SEQUENCE [LARGE SCALE GENOMIC DNA]</scope>
    <source>
        <strain evidence="10">ML311-T8</strain>
    </source>
</reference>
<keyword evidence="5 7" id="KW-0659">Purine metabolism</keyword>
<dbReference type="NCBIfam" id="TIGR02962">
    <property type="entry name" value="hdxy_isourate"/>
    <property type="match status" value="1"/>
</dbReference>
<evidence type="ECO:0000259" key="8">
    <source>
        <dbReference type="Pfam" id="PF00576"/>
    </source>
</evidence>
<dbReference type="KEGG" id="ppsc:EHS13_20745"/>
<keyword evidence="6 7" id="KW-0378">Hydrolase</keyword>
<evidence type="ECO:0000313" key="10">
    <source>
        <dbReference type="Proteomes" id="UP000426246"/>
    </source>
</evidence>
<evidence type="ECO:0000256" key="6">
    <source>
        <dbReference type="ARBA" id="ARBA00022801"/>
    </source>
</evidence>
<dbReference type="EC" id="3.5.2.17" evidence="7"/>
<evidence type="ECO:0000256" key="4">
    <source>
        <dbReference type="ARBA" id="ARBA00011881"/>
    </source>
</evidence>
<dbReference type="OrthoDB" id="9792386at2"/>
<dbReference type="PANTHER" id="PTHR10395:SF7">
    <property type="entry name" value="5-HYDROXYISOURATE HYDROLASE"/>
    <property type="match status" value="1"/>
</dbReference>
<dbReference type="GO" id="GO:0033971">
    <property type="term" value="F:hydroxyisourate hydrolase activity"/>
    <property type="evidence" value="ECO:0007669"/>
    <property type="project" value="UniProtKB-EC"/>
</dbReference>
<dbReference type="AlphaFoldDB" id="A0A6B8RL77"/>
<comment type="subunit">
    <text evidence="4 7">Homotetramer.</text>
</comment>
<evidence type="ECO:0000256" key="1">
    <source>
        <dbReference type="ARBA" id="ARBA00001043"/>
    </source>
</evidence>
<organism evidence="9 10">
    <name type="scientific">Paenibacillus psychroresistens</name>
    <dbReference type="NCBI Taxonomy" id="1778678"/>
    <lineage>
        <taxon>Bacteria</taxon>
        <taxon>Bacillati</taxon>
        <taxon>Bacillota</taxon>
        <taxon>Bacilli</taxon>
        <taxon>Bacillales</taxon>
        <taxon>Paenibacillaceae</taxon>
        <taxon>Paenibacillus</taxon>
    </lineage>
</organism>
<dbReference type="PROSITE" id="PS00768">
    <property type="entry name" value="TRANSTHYRETIN_1"/>
    <property type="match status" value="1"/>
</dbReference>
<comment type="catalytic activity">
    <reaction evidence="1 7">
        <text>5-hydroxyisourate + H2O = 5-hydroxy-2-oxo-4-ureido-2,5-dihydro-1H-imidazole-5-carboxylate + H(+)</text>
        <dbReference type="Rhea" id="RHEA:23736"/>
        <dbReference type="ChEBI" id="CHEBI:15377"/>
        <dbReference type="ChEBI" id="CHEBI:15378"/>
        <dbReference type="ChEBI" id="CHEBI:18072"/>
        <dbReference type="ChEBI" id="CHEBI:58639"/>
        <dbReference type="EC" id="3.5.2.17"/>
    </reaction>
</comment>
<feature type="domain" description="Transthyretin/hydroxyisourate hydrolase" evidence="8">
    <location>
        <begin position="5"/>
        <end position="118"/>
    </location>
</feature>
<dbReference type="Pfam" id="PF00576">
    <property type="entry name" value="Transthyretin"/>
    <property type="match status" value="1"/>
</dbReference>
<dbReference type="GO" id="GO:0006144">
    <property type="term" value="P:purine nucleobase metabolic process"/>
    <property type="evidence" value="ECO:0007669"/>
    <property type="project" value="UniProtKB-KW"/>
</dbReference>
<dbReference type="EMBL" id="CP034235">
    <property type="protein sequence ID" value="QGQ97141.1"/>
    <property type="molecule type" value="Genomic_DNA"/>
</dbReference>
<dbReference type="Proteomes" id="UP000426246">
    <property type="component" value="Chromosome"/>
</dbReference>
<dbReference type="InterPro" id="IPR023419">
    <property type="entry name" value="Transthyretin_CS"/>
</dbReference>
<dbReference type="PANTHER" id="PTHR10395">
    <property type="entry name" value="URICASE AND TRANSTHYRETIN-RELATED"/>
    <property type="match status" value="1"/>
</dbReference>
<keyword evidence="10" id="KW-1185">Reference proteome</keyword>
<sequence>MGGRLTTHVLDLSRGIPAAGMLIELRRFSELGEAALIVSVVTNSDGRTESPLLAGDLLLEGEYELLFAVGAYYRSDPIIQLESLFLDRVPVRFHIENSQMAYHVPLLVAPGGYSTYRGS</sequence>
<dbReference type="InterPro" id="IPR023418">
    <property type="entry name" value="Thyroxine_BS"/>
</dbReference>
<evidence type="ECO:0000256" key="7">
    <source>
        <dbReference type="RuleBase" id="RU361270"/>
    </source>
</evidence>
<dbReference type="InterPro" id="IPR014306">
    <property type="entry name" value="Hydroxyisourate_hydrolase"/>
</dbReference>
<dbReference type="InterPro" id="IPR023416">
    <property type="entry name" value="Transthyretin/HIU_hydrolase_d"/>
</dbReference>
<protein>
    <recommendedName>
        <fullName evidence="7">5-hydroxyisourate hydrolase</fullName>
        <shortName evidence="7">HIU hydrolase</shortName>
        <shortName evidence="7">HIUHase</shortName>
        <ecNumber evidence="7">3.5.2.17</ecNumber>
    </recommendedName>
</protein>
<dbReference type="PROSITE" id="PS00769">
    <property type="entry name" value="TRANSTHYRETIN_2"/>
    <property type="match status" value="1"/>
</dbReference>
<dbReference type="InterPro" id="IPR036817">
    <property type="entry name" value="Transthyretin/HIU_hydrolase_sf"/>
</dbReference>
<dbReference type="RefSeq" id="WP_155702242.1">
    <property type="nucleotide sequence ID" value="NZ_CP034235.1"/>
</dbReference>
<evidence type="ECO:0000313" key="9">
    <source>
        <dbReference type="EMBL" id="QGQ97141.1"/>
    </source>
</evidence>
<name>A0A6B8RL77_9BACL</name>
<gene>
    <name evidence="9" type="primary">uraH</name>
    <name evidence="9" type="ORF">EHS13_20745</name>
</gene>
<accession>A0A6B8RL77</accession>
<dbReference type="SUPFAM" id="SSF49472">
    <property type="entry name" value="Transthyretin (synonym: prealbumin)"/>
    <property type="match status" value="1"/>
</dbReference>
<comment type="function">
    <text evidence="2">Catalyzes the hydrolysis of 5-hydroxyisourate (HIU) to 2-oxo-4-hydroxy-4-carboxy-5-ureidoimidazoline (OHCU).</text>
</comment>
<proteinExistence type="inferred from homology"/>
<evidence type="ECO:0000256" key="2">
    <source>
        <dbReference type="ARBA" id="ARBA00002704"/>
    </source>
</evidence>
<dbReference type="Gene3D" id="2.60.40.180">
    <property type="entry name" value="Transthyretin/hydroxyisourate hydrolase domain"/>
    <property type="match status" value="1"/>
</dbReference>
<comment type="similarity">
    <text evidence="3 7">Belongs to the transthyretin family. 5-hydroxyisourate hydrolase subfamily.</text>
</comment>
<evidence type="ECO:0000256" key="5">
    <source>
        <dbReference type="ARBA" id="ARBA00022631"/>
    </source>
</evidence>
<evidence type="ECO:0000256" key="3">
    <source>
        <dbReference type="ARBA" id="ARBA00009850"/>
    </source>
</evidence>